<dbReference type="SUPFAM" id="SSF48371">
    <property type="entry name" value="ARM repeat"/>
    <property type="match status" value="1"/>
</dbReference>
<dbReference type="InterPro" id="IPR007174">
    <property type="entry name" value="Las1"/>
</dbReference>
<name>A0A2T7P4H8_POMCA</name>
<dbReference type="GO" id="GO:0030687">
    <property type="term" value="C:preribosome, large subunit precursor"/>
    <property type="evidence" value="ECO:0007669"/>
    <property type="project" value="TreeGrafter"/>
</dbReference>
<dbReference type="GO" id="GO:0090730">
    <property type="term" value="C:Las1 complex"/>
    <property type="evidence" value="ECO:0007669"/>
    <property type="project" value="InterPro"/>
</dbReference>
<protein>
    <submittedName>
        <fullName evidence="2">Uncharacterized protein</fullName>
    </submittedName>
</protein>
<dbReference type="GO" id="GO:0004519">
    <property type="term" value="F:endonuclease activity"/>
    <property type="evidence" value="ECO:0007669"/>
    <property type="project" value="InterPro"/>
</dbReference>
<feature type="region of interest" description="Disordered" evidence="1">
    <location>
        <begin position="621"/>
        <end position="647"/>
    </location>
</feature>
<dbReference type="AlphaFoldDB" id="A0A2T7P4H8"/>
<proteinExistence type="predicted"/>
<dbReference type="OrthoDB" id="10263222at2759"/>
<dbReference type="PANTHER" id="PTHR15002:SF0">
    <property type="entry name" value="RIBOSOMAL BIOGENESIS PROTEIN LAS1L"/>
    <property type="match status" value="1"/>
</dbReference>
<dbReference type="PANTHER" id="PTHR15002">
    <property type="entry name" value="RIBOSOMAL BIOGENESIS PROTEIN LAS1L"/>
    <property type="match status" value="1"/>
</dbReference>
<evidence type="ECO:0000313" key="2">
    <source>
        <dbReference type="EMBL" id="PVD28310.1"/>
    </source>
</evidence>
<keyword evidence="3" id="KW-1185">Reference proteome</keyword>
<evidence type="ECO:0000256" key="1">
    <source>
        <dbReference type="SAM" id="MobiDB-lite"/>
    </source>
</evidence>
<dbReference type="Pfam" id="PF04031">
    <property type="entry name" value="Las1"/>
    <property type="match status" value="1"/>
</dbReference>
<sequence>MSVFLCYQSRLDKDEIDSARHLEEGGSVCADSQNLRKSARRLLGLRDNVPCQLPVYHIRVARRAACFSTGVVSAVKELVGRSILPSCQGRLRSKQSLRDSTDRCTTGSVCSAATTQTHPPQPHDIVSSALWVPVLWLTRYCAGVPRYAGWRTQAGFDAFSCTISHHAYGVSPSFPWERGIFSCCGGLYLSSACLRCIEQEIIIHSTLTLNPRQLNKRVVLQVKSDEIHKMAGPKYAEDDEILRFSYWPWQWSDCCKSCHLEPGEPTPRLLNSCLKKSMLKPEDSTHLALLDPLVPSFVECLSCKYIRVNAAMLRCLCWLLTFPLPTLKKMINIIGREMFVLLKNYACAGAAKGDNQELLLMAFKAILHRKLNVPELHELIKAVETMVVTAEADHLRLQCRQVVLQYLLDYPLGKRLTKHLNFFIAQLMYELEDGRLSTLEMIASIFSTFPQIWATCFCTFGSVGCSSVTFALRSEFASVYHGLYSKDICKQKEAVEKVAVWKSRALNKLSVAIESTAALTEAMVQYHEVLDAGNIISSENTLRSILSLALIRFVNHVTEKGQDKSYAQPVHKVALDFGIPTWIVRLRHDATHGSLPSLDLLLAGCRWALTYLQEVFWSQQMTDTPDPDSSKVGKKKQLQRRVGKSPKSTMSDIATLLYDYQKASHKCIQDGTESGSVNDKSAVLSQLDNLLTGPGRINVLIELIEPGHLIPTEEQLLAYKVNLEAYPHDPSRSARSCFIAQQSSCCMAAFDSELRDSKLIGDSRSLPIESRSKLEELDLIYRGKIHDISDPGVGDDDDQEDTNMGAAEEVELNKLTESRVFSLADLDGTVSKEEGNIWQLCIDPADWAHVPLGLIPGQTQSLLCLDIEKAGSDEDDEMKEETGDIEQDSPCGQEEKERESATWNEEDLYLLVGGQRAGRSETGGGPDTARGPAFAQRSQMSESIKSCHCPSGNYFHDCDENRFSIMS</sequence>
<dbReference type="GO" id="GO:0000460">
    <property type="term" value="P:maturation of 5.8S rRNA"/>
    <property type="evidence" value="ECO:0007669"/>
    <property type="project" value="TreeGrafter"/>
</dbReference>
<dbReference type="EMBL" id="PZQS01000006">
    <property type="protein sequence ID" value="PVD28310.1"/>
    <property type="molecule type" value="Genomic_DNA"/>
</dbReference>
<dbReference type="STRING" id="400727.A0A2T7P4H8"/>
<feature type="compositionally biased region" description="Basic residues" evidence="1">
    <location>
        <begin position="632"/>
        <end position="644"/>
    </location>
</feature>
<gene>
    <name evidence="2" type="ORF">C0Q70_10897</name>
</gene>
<dbReference type="GO" id="GO:0000470">
    <property type="term" value="P:maturation of LSU-rRNA"/>
    <property type="evidence" value="ECO:0007669"/>
    <property type="project" value="TreeGrafter"/>
</dbReference>
<comment type="caution">
    <text evidence="2">The sequence shown here is derived from an EMBL/GenBank/DDBJ whole genome shotgun (WGS) entry which is preliminary data.</text>
</comment>
<dbReference type="Proteomes" id="UP000245119">
    <property type="component" value="Linkage Group LG6"/>
</dbReference>
<dbReference type="InterPro" id="IPR016024">
    <property type="entry name" value="ARM-type_fold"/>
</dbReference>
<accession>A0A2T7P4H8</accession>
<feature type="compositionally biased region" description="Acidic residues" evidence="1">
    <location>
        <begin position="873"/>
        <end position="887"/>
    </location>
</feature>
<organism evidence="2 3">
    <name type="scientific">Pomacea canaliculata</name>
    <name type="common">Golden apple snail</name>
    <dbReference type="NCBI Taxonomy" id="400727"/>
    <lineage>
        <taxon>Eukaryota</taxon>
        <taxon>Metazoa</taxon>
        <taxon>Spiralia</taxon>
        <taxon>Lophotrochozoa</taxon>
        <taxon>Mollusca</taxon>
        <taxon>Gastropoda</taxon>
        <taxon>Caenogastropoda</taxon>
        <taxon>Architaenioglossa</taxon>
        <taxon>Ampullarioidea</taxon>
        <taxon>Ampullariidae</taxon>
        <taxon>Pomacea</taxon>
    </lineage>
</organism>
<reference evidence="2 3" key="1">
    <citation type="submission" date="2018-04" db="EMBL/GenBank/DDBJ databases">
        <title>The genome of golden apple snail Pomacea canaliculata provides insight into stress tolerance and invasive adaptation.</title>
        <authorList>
            <person name="Liu C."/>
            <person name="Liu B."/>
            <person name="Ren Y."/>
            <person name="Zhang Y."/>
            <person name="Wang H."/>
            <person name="Li S."/>
            <person name="Jiang F."/>
            <person name="Yin L."/>
            <person name="Zhang G."/>
            <person name="Qian W."/>
            <person name="Fan W."/>
        </authorList>
    </citation>
    <scope>NUCLEOTIDE SEQUENCE [LARGE SCALE GENOMIC DNA]</scope>
    <source>
        <strain evidence="2">SZHN2017</strain>
        <tissue evidence="2">Muscle</tissue>
    </source>
</reference>
<feature type="region of interest" description="Disordered" evidence="1">
    <location>
        <begin position="873"/>
        <end position="937"/>
    </location>
</feature>
<evidence type="ECO:0000313" key="3">
    <source>
        <dbReference type="Proteomes" id="UP000245119"/>
    </source>
</evidence>